<dbReference type="GO" id="GO:0004081">
    <property type="term" value="F:bis(5'-nucleosyl)-tetraphosphatase (asymmetrical) activity"/>
    <property type="evidence" value="ECO:0007669"/>
    <property type="project" value="UniProtKB-EC"/>
</dbReference>
<evidence type="ECO:0000256" key="2">
    <source>
        <dbReference type="ARBA" id="ARBA00005582"/>
    </source>
</evidence>
<dbReference type="FunFam" id="3.90.79.10:FF:000037">
    <property type="entry name" value="Nudix hydrolase 2"/>
    <property type="match status" value="1"/>
</dbReference>
<comment type="similarity">
    <text evidence="2">Belongs to the Nudix hydrolase family.</text>
</comment>
<reference evidence="14 15" key="1">
    <citation type="journal article" date="2012" name="Genome Biol.">
        <title>Sequencing three crocodilian genomes to illuminate the evolution of archosaurs and amniotes.</title>
        <authorList>
            <person name="St John J.A."/>
            <person name="Braun E.L."/>
            <person name="Isberg S.R."/>
            <person name="Miles L.G."/>
            <person name="Chong A.Y."/>
            <person name="Gongora J."/>
            <person name="Dalzell P."/>
            <person name="Moran C."/>
            <person name="Bed'hom B."/>
            <person name="Abzhanov A."/>
            <person name="Burgess S.C."/>
            <person name="Cooksey A.M."/>
            <person name="Castoe T.A."/>
            <person name="Crawford N.G."/>
            <person name="Densmore L.D."/>
            <person name="Drew J.C."/>
            <person name="Edwards S.V."/>
            <person name="Faircloth B.C."/>
            <person name="Fujita M.K."/>
            <person name="Greenwold M.J."/>
            <person name="Hoffmann F.G."/>
            <person name="Howard J.M."/>
            <person name="Iguchi T."/>
            <person name="Janes D.E."/>
            <person name="Khan S.Y."/>
            <person name="Kohno S."/>
            <person name="de Koning A.J."/>
            <person name="Lance S.L."/>
            <person name="McCarthy F.M."/>
            <person name="McCormack J.E."/>
            <person name="Merchant M.E."/>
            <person name="Peterson D.G."/>
            <person name="Pollock D.D."/>
            <person name="Pourmand N."/>
            <person name="Raney B.J."/>
            <person name="Roessler K.A."/>
            <person name="Sanford J.R."/>
            <person name="Sawyer R.H."/>
            <person name="Schmidt C.J."/>
            <person name="Triplett E.W."/>
            <person name="Tuberville T.D."/>
            <person name="Venegas-Anaya M."/>
            <person name="Howard J.T."/>
            <person name="Jarvis E.D."/>
            <person name="Guillette L.J.Jr."/>
            <person name="Glenn T.C."/>
            <person name="Green R.E."/>
            <person name="Ray D.A."/>
        </authorList>
    </citation>
    <scope>NUCLEOTIDE SEQUENCE [LARGE SCALE GENOMIC DNA]</scope>
    <source>
        <strain evidence="14">KSC_2009_1</strain>
    </source>
</reference>
<comment type="catalytic activity">
    <reaction evidence="12">
        <text>P(1),P(4)-bis(5'-guanosyl) tetraphosphate + H2O = GMP + GTP + 2 H(+)</text>
        <dbReference type="Rhea" id="RHEA:22484"/>
        <dbReference type="ChEBI" id="CHEBI:15377"/>
        <dbReference type="ChEBI" id="CHEBI:15378"/>
        <dbReference type="ChEBI" id="CHEBI:37565"/>
        <dbReference type="ChEBI" id="CHEBI:57553"/>
        <dbReference type="ChEBI" id="CHEBI:58115"/>
        <dbReference type="EC" id="3.6.1.17"/>
    </reaction>
</comment>
<comment type="catalytic activity">
    <reaction evidence="11">
        <text>a 5'-end CoA-ribonucleoside in mRNA + H2O = a 5'-end phospho-adenosine-phospho-ribonucleoside in mRNA + (R)-4'-phosphopantetheine + 2 H(+)</text>
        <dbReference type="Rhea" id="RHEA:67592"/>
        <dbReference type="Rhea" id="RHEA-COMP:15719"/>
        <dbReference type="Rhea" id="RHEA-COMP:17276"/>
        <dbReference type="ChEBI" id="CHEBI:15377"/>
        <dbReference type="ChEBI" id="CHEBI:15378"/>
        <dbReference type="ChEBI" id="CHEBI:61723"/>
        <dbReference type="ChEBI" id="CHEBI:144051"/>
        <dbReference type="ChEBI" id="CHEBI:172371"/>
    </reaction>
    <physiologicalReaction direction="left-to-right" evidence="11">
        <dbReference type="Rhea" id="RHEA:67593"/>
    </physiologicalReaction>
</comment>
<name>A0A151M1T8_ALLMI</name>
<evidence type="ECO:0000256" key="6">
    <source>
        <dbReference type="ARBA" id="ARBA00022801"/>
    </source>
</evidence>
<evidence type="ECO:0000256" key="3">
    <source>
        <dbReference type="ARBA" id="ARBA00012447"/>
    </source>
</evidence>
<comment type="cofactor">
    <cofactor evidence="1">
        <name>a divalent metal cation</name>
        <dbReference type="ChEBI" id="CHEBI:60240"/>
    </cofactor>
</comment>
<comment type="catalytic activity">
    <reaction evidence="7">
        <text>a 5'-end FAD-phospho-ribonucleoside in mRNA + H2O = a 5'-end phospho-adenosine-phospho-ribonucleoside in mRNA + FMN + 2 H(+)</text>
        <dbReference type="Rhea" id="RHEA:67588"/>
        <dbReference type="Rhea" id="RHEA-COMP:15719"/>
        <dbReference type="Rhea" id="RHEA-COMP:17275"/>
        <dbReference type="ChEBI" id="CHEBI:15377"/>
        <dbReference type="ChEBI" id="CHEBI:15378"/>
        <dbReference type="ChEBI" id="CHEBI:58210"/>
        <dbReference type="ChEBI" id="CHEBI:144051"/>
        <dbReference type="ChEBI" id="CHEBI:172372"/>
    </reaction>
    <physiologicalReaction direction="left-to-right" evidence="7">
        <dbReference type="Rhea" id="RHEA:67589"/>
    </physiologicalReaction>
</comment>
<protein>
    <recommendedName>
        <fullName evidence="4">Bis(5'-nucleosyl)-tetraphosphatase [asymmetrical]</fullName>
        <ecNumber evidence="3">3.6.1.17</ecNumber>
    </recommendedName>
    <alternativeName>
        <fullName evidence="9">Diadenosine 5',5'''-P1,P4-tetraphosphate asymmetrical hydrolase</fullName>
    </alternativeName>
    <alternativeName>
        <fullName evidence="8">Nucleoside diphosphate-linked moiety X motif 2</fullName>
    </alternativeName>
</protein>
<dbReference type="Gene3D" id="3.90.79.10">
    <property type="entry name" value="Nucleoside Triphosphate Pyrophosphohydrolase"/>
    <property type="match status" value="1"/>
</dbReference>
<keyword evidence="15" id="KW-1185">Reference proteome</keyword>
<dbReference type="InterPro" id="IPR003565">
    <property type="entry name" value="Tetra_PHTase"/>
</dbReference>
<dbReference type="eggNOG" id="KOG2839">
    <property type="taxonomic scope" value="Eukaryota"/>
</dbReference>
<gene>
    <name evidence="14" type="primary">NUDT2</name>
    <name evidence="14" type="ORF">Y1Q_0020967</name>
</gene>
<evidence type="ECO:0000256" key="12">
    <source>
        <dbReference type="ARBA" id="ARBA00048896"/>
    </source>
</evidence>
<dbReference type="GO" id="GO:0000166">
    <property type="term" value="F:nucleotide binding"/>
    <property type="evidence" value="ECO:0007669"/>
    <property type="project" value="UniProtKB-KW"/>
</dbReference>
<comment type="caution">
    <text evidence="14">The sequence shown here is derived from an EMBL/GenBank/DDBJ whole genome shotgun (WGS) entry which is preliminary data.</text>
</comment>
<evidence type="ECO:0000256" key="5">
    <source>
        <dbReference type="ARBA" id="ARBA00022741"/>
    </source>
</evidence>
<proteinExistence type="inferred from homology"/>
<evidence type="ECO:0000256" key="9">
    <source>
        <dbReference type="ARBA" id="ARBA00032644"/>
    </source>
</evidence>
<comment type="function">
    <text evidence="10">Catalyzes the asymmetric hydrolysis of diadenosine 5',5'''-P1,P4-tetraphosphate (Ap4A) to yield AMP and ATP. Exhibits decapping activity towards FAD-capped RNAs and dpCoA-capped RNAs in vitro.</text>
</comment>
<evidence type="ECO:0000313" key="14">
    <source>
        <dbReference type="EMBL" id="KYO18452.1"/>
    </source>
</evidence>
<dbReference type="GO" id="GO:0006754">
    <property type="term" value="P:ATP biosynthetic process"/>
    <property type="evidence" value="ECO:0007669"/>
    <property type="project" value="TreeGrafter"/>
</dbReference>
<dbReference type="PRINTS" id="PR01405">
    <property type="entry name" value="TETRPHPHTASE"/>
</dbReference>
<evidence type="ECO:0000313" key="15">
    <source>
        <dbReference type="Proteomes" id="UP000050525"/>
    </source>
</evidence>
<dbReference type="Pfam" id="PF00293">
    <property type="entry name" value="NUDIX"/>
    <property type="match status" value="1"/>
</dbReference>
<organism evidence="14 15">
    <name type="scientific">Alligator mississippiensis</name>
    <name type="common">American alligator</name>
    <dbReference type="NCBI Taxonomy" id="8496"/>
    <lineage>
        <taxon>Eukaryota</taxon>
        <taxon>Metazoa</taxon>
        <taxon>Chordata</taxon>
        <taxon>Craniata</taxon>
        <taxon>Vertebrata</taxon>
        <taxon>Euteleostomi</taxon>
        <taxon>Archelosauria</taxon>
        <taxon>Archosauria</taxon>
        <taxon>Crocodylia</taxon>
        <taxon>Alligatoridae</taxon>
        <taxon>Alligatorinae</taxon>
        <taxon>Alligator</taxon>
    </lineage>
</organism>
<dbReference type="GO" id="GO:0006167">
    <property type="term" value="P:AMP biosynthetic process"/>
    <property type="evidence" value="ECO:0007669"/>
    <property type="project" value="TreeGrafter"/>
</dbReference>
<evidence type="ECO:0000259" key="13">
    <source>
        <dbReference type="PROSITE" id="PS51462"/>
    </source>
</evidence>
<dbReference type="InterPro" id="IPR020084">
    <property type="entry name" value="NUDIX_hydrolase_CS"/>
</dbReference>
<dbReference type="Proteomes" id="UP000050525">
    <property type="component" value="Unassembled WGS sequence"/>
</dbReference>
<dbReference type="CDD" id="cd03428">
    <property type="entry name" value="NUDIX_Ap4A_Nudt2"/>
    <property type="match status" value="1"/>
</dbReference>
<evidence type="ECO:0000256" key="10">
    <source>
        <dbReference type="ARBA" id="ARBA00045172"/>
    </source>
</evidence>
<dbReference type="InterPro" id="IPR051325">
    <property type="entry name" value="Nudix_hydrolase_domain"/>
</dbReference>
<evidence type="ECO:0000256" key="7">
    <source>
        <dbReference type="ARBA" id="ARBA00024504"/>
    </source>
</evidence>
<dbReference type="AlphaFoldDB" id="A0A151M1T8"/>
<feature type="domain" description="Nudix hydrolase" evidence="13">
    <location>
        <begin position="39"/>
        <end position="180"/>
    </location>
</feature>
<dbReference type="EMBL" id="AKHW03006811">
    <property type="protein sequence ID" value="KYO18452.1"/>
    <property type="molecule type" value="Genomic_DNA"/>
</dbReference>
<dbReference type="SUPFAM" id="SSF55811">
    <property type="entry name" value="Nudix"/>
    <property type="match status" value="1"/>
</dbReference>
<keyword evidence="6" id="KW-0378">Hydrolase</keyword>
<dbReference type="PROSITE" id="PS00893">
    <property type="entry name" value="NUDIX_BOX"/>
    <property type="match status" value="1"/>
</dbReference>
<sequence>MDQREKSQATRVEINVGAAGHASCAAPGRAEETVHRRSMALRACGLIIYRRLQPGCLSSKVGNNIEYLLLQTSYGIHHWTPPKGHVDPGEDDLETALRETQEEAGLDSRQITLVEGFKKELQYAVRGKPKTVIYWLAEIKDHNTEIKLSDEHQDFRWLNLEEACKLAQYKDMQAVLRDAQQFLSLEA</sequence>
<dbReference type="PROSITE" id="PS51462">
    <property type="entry name" value="NUDIX"/>
    <property type="match status" value="1"/>
</dbReference>
<evidence type="ECO:0000256" key="1">
    <source>
        <dbReference type="ARBA" id="ARBA00001968"/>
    </source>
</evidence>
<accession>A0A151M1T8</accession>
<evidence type="ECO:0000256" key="4">
    <source>
        <dbReference type="ARBA" id="ARBA00018911"/>
    </source>
</evidence>
<dbReference type="STRING" id="8496.A0A151M1T8"/>
<dbReference type="InterPro" id="IPR015797">
    <property type="entry name" value="NUDIX_hydrolase-like_dom_sf"/>
</dbReference>
<evidence type="ECO:0000256" key="8">
    <source>
        <dbReference type="ARBA" id="ARBA00029676"/>
    </source>
</evidence>
<dbReference type="EC" id="3.6.1.17" evidence="3"/>
<evidence type="ECO:0000256" key="11">
    <source>
        <dbReference type="ARBA" id="ARBA00048667"/>
    </source>
</evidence>
<dbReference type="PANTHER" id="PTHR21340">
    <property type="entry name" value="DIADENOSINE 5,5-P1,P4-TETRAPHOSPHATE PYROPHOSPHOHYDROLASE MUTT"/>
    <property type="match status" value="1"/>
</dbReference>
<dbReference type="PANTHER" id="PTHR21340:SF0">
    <property type="entry name" value="BIS(5'-NUCLEOSYL)-TETRAPHOSPHATASE [ASYMMETRICAL]"/>
    <property type="match status" value="1"/>
</dbReference>
<dbReference type="InterPro" id="IPR000086">
    <property type="entry name" value="NUDIX_hydrolase_dom"/>
</dbReference>
<keyword evidence="5" id="KW-0547">Nucleotide-binding</keyword>